<dbReference type="Proteomes" id="UP001283361">
    <property type="component" value="Unassembled WGS sequence"/>
</dbReference>
<comment type="caution">
    <text evidence="17">The sequence shown here is derived from an EMBL/GenBank/DDBJ whole genome shotgun (WGS) entry which is preliminary data.</text>
</comment>
<evidence type="ECO:0000256" key="10">
    <source>
        <dbReference type="ARBA" id="ARBA00023136"/>
    </source>
</evidence>
<evidence type="ECO:0000256" key="4">
    <source>
        <dbReference type="ARBA" id="ARBA00009038"/>
    </source>
</evidence>
<dbReference type="Pfam" id="PF05817">
    <property type="entry name" value="Ribophorin_II"/>
    <property type="match status" value="1"/>
</dbReference>
<feature type="transmembrane region" description="Helical" evidence="12">
    <location>
        <begin position="606"/>
        <end position="622"/>
    </location>
</feature>
<feature type="domain" description="Ribophorin II third" evidence="14">
    <location>
        <begin position="378"/>
        <end position="505"/>
    </location>
</feature>
<dbReference type="GO" id="GO:0006487">
    <property type="term" value="P:protein N-linked glycosylation"/>
    <property type="evidence" value="ECO:0007669"/>
    <property type="project" value="UniProtKB-UniRule"/>
</dbReference>
<feature type="domain" description="Ribophorin II second" evidence="15">
    <location>
        <begin position="266"/>
        <end position="371"/>
    </location>
</feature>
<evidence type="ECO:0000259" key="16">
    <source>
        <dbReference type="Pfam" id="PF25147"/>
    </source>
</evidence>
<dbReference type="InterPro" id="IPR056790">
    <property type="entry name" value="Ribophorin_II_C"/>
</dbReference>
<protein>
    <recommendedName>
        <fullName evidence="5 12">Dolichyl-diphosphooligosaccharide--protein glycosyltransferase subunit 2</fullName>
    </recommendedName>
    <alternativeName>
        <fullName evidence="12">Ribophorin-2</fullName>
    </alternativeName>
</protein>
<feature type="domain" description="Ribophorin II N-terminal" evidence="13">
    <location>
        <begin position="26"/>
        <end position="258"/>
    </location>
</feature>
<comment type="subcellular location">
    <subcellularLocation>
        <location evidence="2 12">Endoplasmic reticulum membrane</location>
        <topology evidence="2 12">Multi-pass membrane protein</topology>
    </subcellularLocation>
</comment>
<accession>A0AAE1BBR3</accession>
<evidence type="ECO:0000256" key="7">
    <source>
        <dbReference type="ARBA" id="ARBA00022729"/>
    </source>
</evidence>
<evidence type="ECO:0000256" key="9">
    <source>
        <dbReference type="ARBA" id="ARBA00022989"/>
    </source>
</evidence>
<comment type="subunit">
    <text evidence="11">Component of the oligosaccharyltransferase (OST) complex. OST exists in two different complex forms which contain common core subunits RPN1, RPN2, OST48, OST4, DAD1 and TMEM258, either STT3A or STT3B as catalytic subunits, and form-specific accessory subunits. STT3A complex assembly occurs through the formation of 3 subcomplexes. Subcomplex 1 contains RPN1 and TMEM258, subcomplex 2 contains the STT3A-specific subunits STT3A, DC2/OSTC, and KCP2 as well as the core subunit OST4, and subcomplex 3 contains RPN2, DAD1, and OST48. The STT3A complex can form stable complexes with the Sec61 complex or with both the Sec61 and TRAP complexes. Interacts with DDI2. Interacts with TMEM35A/NACHO.</text>
</comment>
<evidence type="ECO:0000256" key="12">
    <source>
        <dbReference type="RuleBase" id="RU366029"/>
    </source>
</evidence>
<keyword evidence="8 12" id="KW-0256">Endoplasmic reticulum</keyword>
<keyword evidence="10 12" id="KW-0472">Membrane</keyword>
<keyword evidence="18" id="KW-1185">Reference proteome</keyword>
<evidence type="ECO:0000259" key="13">
    <source>
        <dbReference type="Pfam" id="PF05817"/>
    </source>
</evidence>
<comment type="pathway">
    <text evidence="3 12">Protein modification; protein glycosylation.</text>
</comment>
<comment type="similarity">
    <text evidence="4 12">Belongs to the SWP1 family.</text>
</comment>
<proteinExistence type="inferred from homology"/>
<feature type="domain" description="Ribophorin II C-terminal" evidence="16">
    <location>
        <begin position="531"/>
        <end position="628"/>
    </location>
</feature>
<evidence type="ECO:0000256" key="11">
    <source>
        <dbReference type="ARBA" id="ARBA00046750"/>
    </source>
</evidence>
<dbReference type="AlphaFoldDB" id="A0AAE1BBR3"/>
<dbReference type="PANTHER" id="PTHR12640:SF0">
    <property type="entry name" value="DOLICHYL-DIPHOSPHOOLIGOSACCHARIDE--PROTEIN GLYCOSYLTRANSFERASE SUBUNIT 2"/>
    <property type="match status" value="1"/>
</dbReference>
<feature type="chain" id="PRO_5041776713" description="Dolichyl-diphosphooligosaccharide--protein glycosyltransferase subunit 2" evidence="12">
    <location>
        <begin position="20"/>
        <end position="633"/>
    </location>
</feature>
<feature type="signal peptide" evidence="12">
    <location>
        <begin position="1"/>
        <end position="19"/>
    </location>
</feature>
<evidence type="ECO:0000256" key="5">
    <source>
        <dbReference type="ARBA" id="ARBA00017612"/>
    </source>
</evidence>
<dbReference type="InterPro" id="IPR055375">
    <property type="entry name" value="Ribophorin_II_2nd"/>
</dbReference>
<evidence type="ECO:0000313" key="18">
    <source>
        <dbReference type="Proteomes" id="UP001283361"/>
    </source>
</evidence>
<organism evidence="17 18">
    <name type="scientific">Elysia crispata</name>
    <name type="common">lettuce slug</name>
    <dbReference type="NCBI Taxonomy" id="231223"/>
    <lineage>
        <taxon>Eukaryota</taxon>
        <taxon>Metazoa</taxon>
        <taxon>Spiralia</taxon>
        <taxon>Lophotrochozoa</taxon>
        <taxon>Mollusca</taxon>
        <taxon>Gastropoda</taxon>
        <taxon>Heterobranchia</taxon>
        <taxon>Euthyneura</taxon>
        <taxon>Panpulmonata</taxon>
        <taxon>Sacoglossa</taxon>
        <taxon>Placobranchoidea</taxon>
        <taxon>Plakobranchidae</taxon>
        <taxon>Elysia</taxon>
    </lineage>
</organism>
<evidence type="ECO:0000256" key="3">
    <source>
        <dbReference type="ARBA" id="ARBA00004922"/>
    </source>
</evidence>
<evidence type="ECO:0000313" key="17">
    <source>
        <dbReference type="EMBL" id="KAK3803364.1"/>
    </source>
</evidence>
<keyword evidence="6 12" id="KW-0812">Transmembrane</keyword>
<evidence type="ECO:0000256" key="1">
    <source>
        <dbReference type="ARBA" id="ARBA00002791"/>
    </source>
</evidence>
<keyword evidence="9 12" id="KW-1133">Transmembrane helix</keyword>
<reference evidence="17" key="1">
    <citation type="journal article" date="2023" name="G3 (Bethesda)">
        <title>A reference genome for the long-term kleptoplast-retaining sea slug Elysia crispata morphotype clarki.</title>
        <authorList>
            <person name="Eastman K.E."/>
            <person name="Pendleton A.L."/>
            <person name="Shaikh M.A."/>
            <person name="Suttiyut T."/>
            <person name="Ogas R."/>
            <person name="Tomko P."/>
            <person name="Gavelis G."/>
            <person name="Widhalm J.R."/>
            <person name="Wisecaver J.H."/>
        </authorList>
    </citation>
    <scope>NUCLEOTIDE SEQUENCE</scope>
    <source>
        <strain evidence="17">ECLA1</strain>
    </source>
</reference>
<dbReference type="GO" id="GO:0008250">
    <property type="term" value="C:oligosaccharyltransferase complex"/>
    <property type="evidence" value="ECO:0007669"/>
    <property type="project" value="UniProtKB-UniRule"/>
</dbReference>
<gene>
    <name evidence="17" type="ORF">RRG08_006917</name>
</gene>
<evidence type="ECO:0000256" key="8">
    <source>
        <dbReference type="ARBA" id="ARBA00022824"/>
    </source>
</evidence>
<dbReference type="Pfam" id="PF23860">
    <property type="entry name" value="Ribophorin_II_3rd"/>
    <property type="match status" value="1"/>
</dbReference>
<evidence type="ECO:0000256" key="6">
    <source>
        <dbReference type="ARBA" id="ARBA00022692"/>
    </source>
</evidence>
<feature type="transmembrane region" description="Helical" evidence="12">
    <location>
        <begin position="574"/>
        <end position="594"/>
    </location>
</feature>
<sequence length="633" mass="68644">MAKVLPFVGLLSLAVTVYGLIPSTYITGADKDRLKSVFQSAAPYADSQSAHFSILGLKLLGEAAPNAQDACKTLSKVVENKVASIYHASEAAKVLGSCKITVPEFKQTLTDAIKDDSSVQDIAFAFLALKNLGLLVDDAAVSKSLMAALKTDDSPASHGYAFLAAAQLKGDVSKFVDNIEDVVAQADEVDEKYLQFDGGLYVTALVVDGAYKLAEKNNKAPTIAQDKVLKFANYFLSRKHVHQLKSAYYFLCVVKSLTTNKFHIPIAVSLASPVAVTQADPAVKVRVTDLMGGSLGDLTVTADSARHLGDDAVVISKKQFTVAPSDKSLYELNFLQAKPAKGFYKLTINIAPKQANSKLLGTAGAEASVKVTTQVSVENVEVGVADKDQATAARTTRLVHPNKAASILEADYHQKIVMKFQLKDKAGGQLMTAHQTFVRLTNQDTKQEIIFVTESDSTLTNKFDLDVGANAKDFGHKSGKYTMELIVGDAVIENPFSWTVADVSLTFPEGAAVKKDQANQYAKKPEIQHKFNQPEKRPPASLSLAFTALVLSPFLILLVLWLRIGVNISNFPMSLSAIGFHVCLGGVFVLYYFYWIQLNMFQTLRYLGILAIPTFFFGNRLLSSIASKSAKKN</sequence>
<evidence type="ECO:0000256" key="2">
    <source>
        <dbReference type="ARBA" id="ARBA00004477"/>
    </source>
</evidence>
<feature type="transmembrane region" description="Helical" evidence="12">
    <location>
        <begin position="540"/>
        <end position="562"/>
    </location>
</feature>
<dbReference type="InterPro" id="IPR008814">
    <property type="entry name" value="Swp1"/>
</dbReference>
<dbReference type="InterPro" id="IPR055374">
    <property type="entry name" value="Ribophorin_II_3rd"/>
</dbReference>
<dbReference type="Pfam" id="PF23861">
    <property type="entry name" value="Ribophorin_II_2nd"/>
    <property type="match status" value="1"/>
</dbReference>
<comment type="function">
    <text evidence="1 12">Subunit of the oligosaccharyl transferase (OST) complex that catalyzes the initial transfer of a defined glycan (Glc(3)Man(9)GlcNAc(2) in eukaryotes) from the lipid carrier dolichol-pyrophosphate to an asparagine residue within an Asn-X-Ser/Thr consensus motif in nascent polypeptide chains, the first step in protein N-glycosylation. N-glycosylation occurs cotranslationally and the complex associates with the Sec61 complex at the channel-forming translocon complex that mediates protein translocation across the endoplasmic reticulum (ER). All subunits are required for a maximal enzyme activity.</text>
</comment>
<dbReference type="InterPro" id="IPR055373">
    <property type="entry name" value="Ribophorin_II_N"/>
</dbReference>
<evidence type="ECO:0000259" key="14">
    <source>
        <dbReference type="Pfam" id="PF23860"/>
    </source>
</evidence>
<evidence type="ECO:0000259" key="15">
    <source>
        <dbReference type="Pfam" id="PF23861"/>
    </source>
</evidence>
<dbReference type="Pfam" id="PF25147">
    <property type="entry name" value="Ribophorin_II_C"/>
    <property type="match status" value="1"/>
</dbReference>
<keyword evidence="7 12" id="KW-0732">Signal</keyword>
<name>A0AAE1BBR3_9GAST</name>
<dbReference type="PANTHER" id="PTHR12640">
    <property type="entry name" value="RIBOPHORIN II"/>
    <property type="match status" value="1"/>
</dbReference>
<dbReference type="EMBL" id="JAWDGP010000148">
    <property type="protein sequence ID" value="KAK3803364.1"/>
    <property type="molecule type" value="Genomic_DNA"/>
</dbReference>